<organism evidence="2">
    <name type="scientific">Caldimicrobium thiodismutans</name>
    <dbReference type="NCBI Taxonomy" id="1653476"/>
    <lineage>
        <taxon>Bacteria</taxon>
        <taxon>Pseudomonadati</taxon>
        <taxon>Thermodesulfobacteriota</taxon>
        <taxon>Thermodesulfobacteria</taxon>
        <taxon>Thermodesulfobacteriales</taxon>
        <taxon>Thermodesulfobacteriaceae</taxon>
        <taxon>Caldimicrobium</taxon>
    </lineage>
</organism>
<protein>
    <submittedName>
        <fullName evidence="2">EAL domain-containing protein</fullName>
    </submittedName>
</protein>
<dbReference type="AlphaFoldDB" id="A0A832GNR0"/>
<dbReference type="SUPFAM" id="SSF141868">
    <property type="entry name" value="EAL domain-like"/>
    <property type="match status" value="1"/>
</dbReference>
<dbReference type="InterPro" id="IPR001633">
    <property type="entry name" value="EAL_dom"/>
</dbReference>
<dbReference type="PROSITE" id="PS50883">
    <property type="entry name" value="EAL"/>
    <property type="match status" value="1"/>
</dbReference>
<dbReference type="GO" id="GO:0071111">
    <property type="term" value="F:cyclic-guanylate-specific phosphodiesterase activity"/>
    <property type="evidence" value="ECO:0007669"/>
    <property type="project" value="InterPro"/>
</dbReference>
<name>A0A832GNR0_9BACT</name>
<accession>A0A832GNR0</accession>
<dbReference type="Pfam" id="PF00563">
    <property type="entry name" value="EAL"/>
    <property type="match status" value="1"/>
</dbReference>
<dbReference type="PANTHER" id="PTHR33121">
    <property type="entry name" value="CYCLIC DI-GMP PHOSPHODIESTERASE PDEF"/>
    <property type="match status" value="1"/>
</dbReference>
<dbReference type="InterPro" id="IPR035919">
    <property type="entry name" value="EAL_sf"/>
</dbReference>
<gene>
    <name evidence="2" type="ORF">ENT73_06265</name>
</gene>
<dbReference type="InterPro" id="IPR050706">
    <property type="entry name" value="Cyclic-di-GMP_PDE-like"/>
</dbReference>
<dbReference type="EMBL" id="DSZU01000112">
    <property type="protein sequence ID" value="HGV55666.1"/>
    <property type="molecule type" value="Genomic_DNA"/>
</dbReference>
<proteinExistence type="predicted"/>
<feature type="domain" description="EAL" evidence="1">
    <location>
        <begin position="1"/>
        <end position="118"/>
    </location>
</feature>
<sequence>MIKELKRLTSPQRSLKIALDDFGTGYSFLMELRELPVDIIKIDRSFIADLTKGKKELSLVKSIIDLAHNFEMVVCAEGVETEEQLKILKRLGCDYVMGFYFGKPISEEELEGLLLKFR</sequence>
<evidence type="ECO:0000313" key="2">
    <source>
        <dbReference type="EMBL" id="HGV55666.1"/>
    </source>
</evidence>
<dbReference type="CDD" id="cd01948">
    <property type="entry name" value="EAL"/>
    <property type="match status" value="1"/>
</dbReference>
<dbReference type="Gene3D" id="3.20.20.450">
    <property type="entry name" value="EAL domain"/>
    <property type="match status" value="1"/>
</dbReference>
<reference evidence="2" key="1">
    <citation type="journal article" date="2020" name="mSystems">
        <title>Genome- and Community-Level Interaction Insights into Carbon Utilization and Element Cycling Functions of Hydrothermarchaeota in Hydrothermal Sediment.</title>
        <authorList>
            <person name="Zhou Z."/>
            <person name="Liu Y."/>
            <person name="Xu W."/>
            <person name="Pan J."/>
            <person name="Luo Z.H."/>
            <person name="Li M."/>
        </authorList>
    </citation>
    <scope>NUCLEOTIDE SEQUENCE [LARGE SCALE GENOMIC DNA]</scope>
    <source>
        <strain evidence="2">SpSt-605</strain>
    </source>
</reference>
<dbReference type="SMART" id="SM00052">
    <property type="entry name" value="EAL"/>
    <property type="match status" value="1"/>
</dbReference>
<comment type="caution">
    <text evidence="2">The sequence shown here is derived from an EMBL/GenBank/DDBJ whole genome shotgun (WGS) entry which is preliminary data.</text>
</comment>
<evidence type="ECO:0000259" key="1">
    <source>
        <dbReference type="PROSITE" id="PS50883"/>
    </source>
</evidence>
<dbReference type="PANTHER" id="PTHR33121:SF71">
    <property type="entry name" value="OXYGEN SENSOR PROTEIN DOSP"/>
    <property type="match status" value="1"/>
</dbReference>